<dbReference type="Pfam" id="PF02931">
    <property type="entry name" value="Neur_chan_LBD"/>
    <property type="match status" value="1"/>
</dbReference>
<reference evidence="6" key="1">
    <citation type="submission" date="2025-08" db="UniProtKB">
        <authorList>
            <consortium name="RefSeq"/>
        </authorList>
    </citation>
    <scope>IDENTIFICATION</scope>
</reference>
<feature type="chain" id="PRO_5047320085" evidence="2">
    <location>
        <begin position="25"/>
        <end position="582"/>
    </location>
</feature>
<evidence type="ECO:0000256" key="2">
    <source>
        <dbReference type="SAM" id="SignalP"/>
    </source>
</evidence>
<feature type="domain" description="Neurotransmitter-gated ion-channel ligand-binding" evidence="3">
    <location>
        <begin position="214"/>
        <end position="426"/>
    </location>
</feature>
<protein>
    <submittedName>
        <fullName evidence="6">Neuronal acetylcholine receptor subunit alpha-3</fullName>
    </submittedName>
</protein>
<keyword evidence="1" id="KW-0472">Membrane</keyword>
<dbReference type="PANTHER" id="PTHR36695:SF12">
    <property type="entry name" value="AGAP008648-PA"/>
    <property type="match status" value="1"/>
</dbReference>
<dbReference type="InterPro" id="IPR022041">
    <property type="entry name" value="Methyltransf_FA"/>
</dbReference>
<dbReference type="AlphaFoldDB" id="A0AB39Z387"/>
<dbReference type="InterPro" id="IPR036734">
    <property type="entry name" value="Neur_chan_lig-bd_sf"/>
</dbReference>
<dbReference type="Proteomes" id="UP001652628">
    <property type="component" value="Chromosome 2R"/>
</dbReference>
<sequence>MNNLIKCLMTICCLCLALIDQAESEQPSTRFNVSFSQLDSCESFSVPNTGYGYRKFYMLHELSNNNRKAGERLHLKFYVLTSMDAHILLSVTSHPRVNDRVYEIVIGAGGNTFSAIRTSMGLRRVATSQEPNLVSLYEPTPIEIVQTQNGELFVYIPGFKSEPLMQFIDESPLTINYISFSSFGSNTARWFYDCGFDGYDKEISQEVHEPTPTEKLLDRLNFLAENASLPANLSSVLFHFQTRSLAYEQTNSMLQTRMHMMMHWHDSRLGWRPQDFGSLNSFEHPDLRIWIPHMNVLNGALQSVGEILRSYELRVYANGNITLYANNLQLTSWCVDSARNWPNERVTCDIELGLNFQEGQETLALIYDRYRKPIAPNEHVNLPSGWSFTELSVVRVDSDAARRYNPKGMMQKMDGDVAIEFTLQRNRSFYMTVFYLPLLACQMFLILSFVLRSTRRSALILIALLITAWGLMYMTRHAAPHYEPPLMTAYKAVMMVATYCYILHICMIWLELYPPRSQAPDWLVALINSNVLRCVLGLRFADSNDYCDIQTNPLRHLAKILNNLSSLLVIITFAFVDITSGV</sequence>
<dbReference type="InterPro" id="IPR006202">
    <property type="entry name" value="Neur_chan_lig-bd"/>
</dbReference>
<feature type="signal peptide" evidence="2">
    <location>
        <begin position="1"/>
        <end position="24"/>
    </location>
</feature>
<evidence type="ECO:0000313" key="5">
    <source>
        <dbReference type="Proteomes" id="UP001652628"/>
    </source>
</evidence>
<evidence type="ECO:0000259" key="4">
    <source>
        <dbReference type="Pfam" id="PF12248"/>
    </source>
</evidence>
<dbReference type="PANTHER" id="PTHR36695">
    <property type="entry name" value="AGAP008648-PA"/>
    <property type="match status" value="1"/>
</dbReference>
<feature type="domain" description="Farnesoic acid O-methyl transferase" evidence="4">
    <location>
        <begin position="48"/>
        <end position="194"/>
    </location>
</feature>
<dbReference type="SUPFAM" id="SSF63712">
    <property type="entry name" value="Nicotinic receptor ligand binding domain-like"/>
    <property type="match status" value="1"/>
</dbReference>
<feature type="transmembrane region" description="Helical" evidence="1">
    <location>
        <begin position="429"/>
        <end position="451"/>
    </location>
</feature>
<proteinExistence type="predicted"/>
<name>A0AB39Z387_DROSZ</name>
<dbReference type="Gene3D" id="2.70.170.10">
    <property type="entry name" value="Neurotransmitter-gated ion-channel ligand-binding domain"/>
    <property type="match status" value="1"/>
</dbReference>
<gene>
    <name evidence="6" type="primary">NtR</name>
</gene>
<dbReference type="GO" id="GO:0005230">
    <property type="term" value="F:extracellular ligand-gated monoatomic ion channel activity"/>
    <property type="evidence" value="ECO:0007669"/>
    <property type="project" value="InterPro"/>
</dbReference>
<keyword evidence="2" id="KW-0732">Signal</keyword>
<keyword evidence="6" id="KW-0675">Receptor</keyword>
<evidence type="ECO:0000256" key="1">
    <source>
        <dbReference type="SAM" id="Phobius"/>
    </source>
</evidence>
<keyword evidence="1" id="KW-1133">Transmembrane helix</keyword>
<evidence type="ECO:0000313" key="6">
    <source>
        <dbReference type="RefSeq" id="XP_016927801.2"/>
    </source>
</evidence>
<dbReference type="GeneID" id="108008458"/>
<feature type="transmembrane region" description="Helical" evidence="1">
    <location>
        <begin position="458"/>
        <end position="476"/>
    </location>
</feature>
<keyword evidence="5" id="KW-1185">Reference proteome</keyword>
<evidence type="ECO:0000259" key="3">
    <source>
        <dbReference type="Pfam" id="PF02931"/>
    </source>
</evidence>
<organism evidence="5 6">
    <name type="scientific">Drosophila suzukii</name>
    <name type="common">Spotted-wing drosophila fruit fly</name>
    <dbReference type="NCBI Taxonomy" id="28584"/>
    <lineage>
        <taxon>Eukaryota</taxon>
        <taxon>Metazoa</taxon>
        <taxon>Ecdysozoa</taxon>
        <taxon>Arthropoda</taxon>
        <taxon>Hexapoda</taxon>
        <taxon>Insecta</taxon>
        <taxon>Pterygota</taxon>
        <taxon>Neoptera</taxon>
        <taxon>Endopterygota</taxon>
        <taxon>Diptera</taxon>
        <taxon>Brachycera</taxon>
        <taxon>Muscomorpha</taxon>
        <taxon>Ephydroidea</taxon>
        <taxon>Drosophilidae</taxon>
        <taxon>Drosophila</taxon>
        <taxon>Sophophora</taxon>
    </lineage>
</organism>
<dbReference type="Pfam" id="PF12248">
    <property type="entry name" value="Methyltransf_FA"/>
    <property type="match status" value="1"/>
</dbReference>
<dbReference type="CTD" id="43935"/>
<feature type="transmembrane region" description="Helical" evidence="1">
    <location>
        <begin position="560"/>
        <end position="578"/>
    </location>
</feature>
<dbReference type="RefSeq" id="XP_016927801.2">
    <property type="nucleotide sequence ID" value="XM_017072312.4"/>
</dbReference>
<feature type="transmembrane region" description="Helical" evidence="1">
    <location>
        <begin position="488"/>
        <end position="510"/>
    </location>
</feature>
<dbReference type="GO" id="GO:0016020">
    <property type="term" value="C:membrane"/>
    <property type="evidence" value="ECO:0007669"/>
    <property type="project" value="InterPro"/>
</dbReference>
<keyword evidence="1" id="KW-0812">Transmembrane</keyword>
<accession>A0AB39Z387</accession>